<feature type="compositionally biased region" description="Basic residues" evidence="6">
    <location>
        <begin position="306"/>
        <end position="325"/>
    </location>
</feature>
<feature type="region of interest" description="Disordered" evidence="6">
    <location>
        <begin position="302"/>
        <end position="325"/>
    </location>
</feature>
<evidence type="ECO:0000313" key="7">
    <source>
        <dbReference type="EMBL" id="CDP33800.1"/>
    </source>
</evidence>
<dbReference type="Gene3D" id="3.30.230.10">
    <property type="match status" value="1"/>
</dbReference>
<accession>A0A060SY44</accession>
<dbReference type="GO" id="GO:0003735">
    <property type="term" value="F:structural constituent of ribosome"/>
    <property type="evidence" value="ECO:0007669"/>
    <property type="project" value="InterPro"/>
</dbReference>
<dbReference type="InterPro" id="IPR000754">
    <property type="entry name" value="Ribosomal_uS9"/>
</dbReference>
<dbReference type="GO" id="GO:0003723">
    <property type="term" value="F:RNA binding"/>
    <property type="evidence" value="ECO:0007669"/>
    <property type="project" value="TreeGrafter"/>
</dbReference>
<dbReference type="AlphaFoldDB" id="A0A060SY44"/>
<comment type="similarity">
    <text evidence="1">Belongs to the universal ribosomal protein uS9 family.</text>
</comment>
<sequence>MRAWRALVPRRPLGRQLLGMRFYSDASKPSSPIANPFEQRLQGLVKEYEKFNNIGSQVSADEARDAEGVQFNDERHLAPDLSRLRVVPRERAFFMGMPAHEEIMRTLNDLTMKNQTIPRLGRSEIEVPTWLSLNEYRDMLGAKHFKQKYYRELLSSLNDLALMDPQLVPSSVPDALSRFVSLRSDGFIAKKPKTLDEVGRAIAVGRRKTASARVQLVKGSGLALVNGKPLDEAFERPADRDAMLYPLKVVAGEQSYNIFATVTGGGKTGQASAIAHGIAQALVIHNPLLLSRLARAKCLKRDPRVKERKKPGKVKARKSYTWVKR</sequence>
<dbReference type="GO" id="GO:0005763">
    <property type="term" value="C:mitochondrial small ribosomal subunit"/>
    <property type="evidence" value="ECO:0007669"/>
    <property type="project" value="TreeGrafter"/>
</dbReference>
<reference evidence="7" key="2">
    <citation type="submission" date="2014-06" db="EMBL/GenBank/DDBJ databases">
        <title>The complete genome of Blastobotrys (Arxula) adeninivorans LS3 - a yeast of biotechnological interest.</title>
        <authorList>
            <person name="Kunze G."/>
            <person name="Gaillardin C."/>
            <person name="Czernicka M."/>
            <person name="Durrens P."/>
            <person name="Martin T."/>
            <person name="Boer E."/>
            <person name="Gabaldon T."/>
            <person name="Cruz J."/>
            <person name="Talla E."/>
            <person name="Marck C."/>
            <person name="Goffeau A."/>
            <person name="Barbe V."/>
            <person name="Baret P."/>
            <person name="Baronian K."/>
            <person name="Beier S."/>
            <person name="Bleykasten C."/>
            <person name="Bode R."/>
            <person name="Casaregola S."/>
            <person name="Despons L."/>
            <person name="Fairhead C."/>
            <person name="Giersberg M."/>
            <person name="Gierski P."/>
            <person name="Hahnel U."/>
            <person name="Hartmann A."/>
            <person name="Jankowska D."/>
            <person name="Jubin C."/>
            <person name="Jung P."/>
            <person name="Lafontaine I."/>
            <person name="Leh-Louis V."/>
            <person name="Lemaire M."/>
            <person name="Marcet-Houben M."/>
            <person name="Mascher M."/>
            <person name="Morel G."/>
            <person name="Richard G.-F."/>
            <person name="Riechen J."/>
            <person name="Sacerdot C."/>
            <person name="Sarkar A."/>
            <person name="Savel G."/>
            <person name="Schacherer J."/>
            <person name="Sherman D."/>
            <person name="Straub M.-L."/>
            <person name="Stein N."/>
            <person name="Thierry A."/>
            <person name="Trautwein-Schult A."/>
            <person name="Westhof E."/>
            <person name="Worch S."/>
            <person name="Dujon B."/>
            <person name="Souciet J.-L."/>
            <person name="Wincker P."/>
            <person name="Scholz U."/>
            <person name="Neuveglise N."/>
        </authorList>
    </citation>
    <scope>NUCLEOTIDE SEQUENCE</scope>
    <source>
        <strain evidence="7">LS3</strain>
    </source>
</reference>
<dbReference type="SUPFAM" id="SSF54211">
    <property type="entry name" value="Ribosomal protein S5 domain 2-like"/>
    <property type="match status" value="1"/>
</dbReference>
<dbReference type="PANTHER" id="PTHR21569:SF1">
    <property type="entry name" value="SMALL RIBOSOMAL SUBUNIT PROTEIN US9M"/>
    <property type="match status" value="1"/>
</dbReference>
<proteinExistence type="inferred from homology"/>
<evidence type="ECO:0000256" key="3">
    <source>
        <dbReference type="ARBA" id="ARBA00023274"/>
    </source>
</evidence>
<dbReference type="PANTHER" id="PTHR21569">
    <property type="entry name" value="RIBOSOMAL PROTEIN S9"/>
    <property type="match status" value="1"/>
</dbReference>
<dbReference type="PhylomeDB" id="A0A060SY44"/>
<organism evidence="7">
    <name type="scientific">Blastobotrys adeninivorans</name>
    <name type="common">Yeast</name>
    <name type="synonym">Arxula adeninivorans</name>
    <dbReference type="NCBI Taxonomy" id="409370"/>
    <lineage>
        <taxon>Eukaryota</taxon>
        <taxon>Fungi</taxon>
        <taxon>Dikarya</taxon>
        <taxon>Ascomycota</taxon>
        <taxon>Saccharomycotina</taxon>
        <taxon>Dipodascomycetes</taxon>
        <taxon>Dipodascales</taxon>
        <taxon>Trichomonascaceae</taxon>
        <taxon>Blastobotrys</taxon>
    </lineage>
</organism>
<dbReference type="NCBIfam" id="NF001099">
    <property type="entry name" value="PRK00132.1"/>
    <property type="match status" value="1"/>
</dbReference>
<keyword evidence="2" id="KW-0689">Ribosomal protein</keyword>
<protein>
    <recommendedName>
        <fullName evidence="4">Small ribosomal subunit protein uS9m</fullName>
    </recommendedName>
    <alternativeName>
        <fullName evidence="5">37S ribosomal protein S9, mitochondrial</fullName>
    </alternativeName>
</protein>
<dbReference type="InterPro" id="IPR023035">
    <property type="entry name" value="Ribosomal_uS9_bac/plastid"/>
</dbReference>
<dbReference type="FunFam" id="3.30.230.10:FF:000001">
    <property type="entry name" value="30S ribosomal protein S9"/>
    <property type="match status" value="1"/>
</dbReference>
<dbReference type="InterPro" id="IPR020568">
    <property type="entry name" value="Ribosomal_Su5_D2-typ_SF"/>
</dbReference>
<keyword evidence="3" id="KW-0687">Ribonucleoprotein</keyword>
<dbReference type="EMBL" id="HG937691">
    <property type="protein sequence ID" value="CDP33800.1"/>
    <property type="molecule type" value="Genomic_DNA"/>
</dbReference>
<dbReference type="InterPro" id="IPR014721">
    <property type="entry name" value="Ribsml_uS5_D2-typ_fold_subgr"/>
</dbReference>
<evidence type="ECO:0000256" key="4">
    <source>
        <dbReference type="ARBA" id="ARBA00039318"/>
    </source>
</evidence>
<evidence type="ECO:0000256" key="5">
    <source>
        <dbReference type="ARBA" id="ARBA00042623"/>
    </source>
</evidence>
<reference evidence="7" key="1">
    <citation type="submission" date="2014-02" db="EMBL/GenBank/DDBJ databases">
        <authorList>
            <person name="Genoscope - CEA"/>
        </authorList>
    </citation>
    <scope>NUCLEOTIDE SEQUENCE</scope>
    <source>
        <strain evidence="7">LS3</strain>
    </source>
</reference>
<gene>
    <name evidence="7" type="ORF">GNLVRS02_ARAD1A17820g</name>
</gene>
<evidence type="ECO:0000256" key="6">
    <source>
        <dbReference type="SAM" id="MobiDB-lite"/>
    </source>
</evidence>
<evidence type="ECO:0000256" key="1">
    <source>
        <dbReference type="ARBA" id="ARBA00005251"/>
    </source>
</evidence>
<dbReference type="Pfam" id="PF00380">
    <property type="entry name" value="Ribosomal_S9"/>
    <property type="match status" value="1"/>
</dbReference>
<name>A0A060SY44_BLAAD</name>
<dbReference type="GO" id="GO:0006412">
    <property type="term" value="P:translation"/>
    <property type="evidence" value="ECO:0007669"/>
    <property type="project" value="InterPro"/>
</dbReference>
<evidence type="ECO:0000256" key="2">
    <source>
        <dbReference type="ARBA" id="ARBA00022980"/>
    </source>
</evidence>